<dbReference type="Gramene" id="OMO61868">
    <property type="protein sequence ID" value="OMO61868"/>
    <property type="gene ID" value="CCACVL1_23200"/>
</dbReference>
<dbReference type="Proteomes" id="UP000188268">
    <property type="component" value="Unassembled WGS sequence"/>
</dbReference>
<organism evidence="2 3">
    <name type="scientific">Corchorus capsularis</name>
    <name type="common">Jute</name>
    <dbReference type="NCBI Taxonomy" id="210143"/>
    <lineage>
        <taxon>Eukaryota</taxon>
        <taxon>Viridiplantae</taxon>
        <taxon>Streptophyta</taxon>
        <taxon>Embryophyta</taxon>
        <taxon>Tracheophyta</taxon>
        <taxon>Spermatophyta</taxon>
        <taxon>Magnoliopsida</taxon>
        <taxon>eudicotyledons</taxon>
        <taxon>Gunneridae</taxon>
        <taxon>Pentapetalae</taxon>
        <taxon>rosids</taxon>
        <taxon>malvids</taxon>
        <taxon>Malvales</taxon>
        <taxon>Malvaceae</taxon>
        <taxon>Grewioideae</taxon>
        <taxon>Apeibeae</taxon>
        <taxon>Corchorus</taxon>
    </lineage>
</organism>
<dbReference type="EMBL" id="AWWV01013378">
    <property type="protein sequence ID" value="OMO61868.1"/>
    <property type="molecule type" value="Genomic_DNA"/>
</dbReference>
<evidence type="ECO:0000313" key="3">
    <source>
        <dbReference type="Proteomes" id="UP000188268"/>
    </source>
</evidence>
<gene>
    <name evidence="2" type="ORF">CCACVL1_23200</name>
</gene>
<dbReference type="AlphaFoldDB" id="A0A1R3GUR7"/>
<sequence length="34" mass="3791">MRFKLALGPSPTFADHGPQEPQVESNQHPCKIMV</sequence>
<reference evidence="2 3" key="1">
    <citation type="submission" date="2013-09" db="EMBL/GenBank/DDBJ databases">
        <title>Corchorus capsularis genome sequencing.</title>
        <authorList>
            <person name="Alam M."/>
            <person name="Haque M.S."/>
            <person name="Islam M.S."/>
            <person name="Emdad E.M."/>
            <person name="Islam M.M."/>
            <person name="Ahmed B."/>
            <person name="Halim A."/>
            <person name="Hossen Q.M.M."/>
            <person name="Hossain M.Z."/>
            <person name="Ahmed R."/>
            <person name="Khan M.M."/>
            <person name="Islam R."/>
            <person name="Rashid M.M."/>
            <person name="Khan S.A."/>
            <person name="Rahman M.S."/>
            <person name="Alam M."/>
        </authorList>
    </citation>
    <scope>NUCLEOTIDE SEQUENCE [LARGE SCALE GENOMIC DNA]</scope>
    <source>
        <strain evidence="3">cv. CVL-1</strain>
        <tissue evidence="2">Whole seedling</tissue>
    </source>
</reference>
<feature type="region of interest" description="Disordered" evidence="1">
    <location>
        <begin position="1"/>
        <end position="34"/>
    </location>
</feature>
<comment type="caution">
    <text evidence="2">The sequence shown here is derived from an EMBL/GenBank/DDBJ whole genome shotgun (WGS) entry which is preliminary data.</text>
</comment>
<evidence type="ECO:0000313" key="2">
    <source>
        <dbReference type="EMBL" id="OMO61868.1"/>
    </source>
</evidence>
<proteinExistence type="predicted"/>
<evidence type="ECO:0000256" key="1">
    <source>
        <dbReference type="SAM" id="MobiDB-lite"/>
    </source>
</evidence>
<name>A0A1R3GUR7_COCAP</name>
<protein>
    <submittedName>
        <fullName evidence="2">Uncharacterized protein</fullName>
    </submittedName>
</protein>
<keyword evidence="3" id="KW-1185">Reference proteome</keyword>
<accession>A0A1R3GUR7</accession>